<dbReference type="Proteomes" id="UP001331761">
    <property type="component" value="Unassembled WGS sequence"/>
</dbReference>
<sequence>MLSRQIYGSLCSSETRALQYAIPANCLLIGALSLLIPAGPLSAAMMLDAFLLAMAAIGITGHAAVLIVPNMAIKILLLLIMLFIGCVSIDTFHAHYIKESVGIIGEAEVVPQSPVSLWRSVVHNYPSLPLWIIAFVLIIIVEIRLFFCAWYKIAFGSHDGVVKDVDKLPPSYAYCISHSTPTMYVSADELPSYEEAVRRSSDQKPSSLSRPLSRSAQLPCCSTS</sequence>
<feature type="transmembrane region" description="Helical" evidence="2">
    <location>
        <begin position="20"/>
        <end position="43"/>
    </location>
</feature>
<dbReference type="AlphaFoldDB" id="A0AAN8I8R9"/>
<keyword evidence="2" id="KW-0812">Transmembrane</keyword>
<protein>
    <submittedName>
        <fullName evidence="3">Uncharacterized protein</fullName>
    </submittedName>
</protein>
<evidence type="ECO:0000313" key="4">
    <source>
        <dbReference type="Proteomes" id="UP001331761"/>
    </source>
</evidence>
<feature type="transmembrane region" description="Helical" evidence="2">
    <location>
        <begin position="49"/>
        <end position="68"/>
    </location>
</feature>
<comment type="caution">
    <text evidence="3">The sequence shown here is derived from an EMBL/GenBank/DDBJ whole genome shotgun (WGS) entry which is preliminary data.</text>
</comment>
<keyword evidence="2" id="KW-1133">Transmembrane helix</keyword>
<organism evidence="3 4">
    <name type="scientific">Trichostrongylus colubriformis</name>
    <name type="common">Black scour worm</name>
    <dbReference type="NCBI Taxonomy" id="6319"/>
    <lineage>
        <taxon>Eukaryota</taxon>
        <taxon>Metazoa</taxon>
        <taxon>Ecdysozoa</taxon>
        <taxon>Nematoda</taxon>
        <taxon>Chromadorea</taxon>
        <taxon>Rhabditida</taxon>
        <taxon>Rhabditina</taxon>
        <taxon>Rhabditomorpha</taxon>
        <taxon>Strongyloidea</taxon>
        <taxon>Trichostrongylidae</taxon>
        <taxon>Trichostrongylus</taxon>
    </lineage>
</organism>
<keyword evidence="4" id="KW-1185">Reference proteome</keyword>
<keyword evidence="2" id="KW-0472">Membrane</keyword>
<feature type="transmembrane region" description="Helical" evidence="2">
    <location>
        <begin position="75"/>
        <end position="96"/>
    </location>
</feature>
<reference evidence="3 4" key="1">
    <citation type="submission" date="2019-10" db="EMBL/GenBank/DDBJ databases">
        <title>Assembly and Annotation for the nematode Trichostrongylus colubriformis.</title>
        <authorList>
            <person name="Martin J."/>
        </authorList>
    </citation>
    <scope>NUCLEOTIDE SEQUENCE [LARGE SCALE GENOMIC DNA]</scope>
    <source>
        <strain evidence="3">G859</strain>
        <tissue evidence="3">Whole worm</tissue>
    </source>
</reference>
<proteinExistence type="predicted"/>
<evidence type="ECO:0000256" key="1">
    <source>
        <dbReference type="SAM" id="MobiDB-lite"/>
    </source>
</evidence>
<evidence type="ECO:0000313" key="3">
    <source>
        <dbReference type="EMBL" id="KAK5965054.1"/>
    </source>
</evidence>
<feature type="region of interest" description="Disordered" evidence="1">
    <location>
        <begin position="195"/>
        <end position="224"/>
    </location>
</feature>
<name>A0AAN8I8R9_TRICO</name>
<dbReference type="EMBL" id="WIXE01025048">
    <property type="protein sequence ID" value="KAK5965054.1"/>
    <property type="molecule type" value="Genomic_DNA"/>
</dbReference>
<evidence type="ECO:0000256" key="2">
    <source>
        <dbReference type="SAM" id="Phobius"/>
    </source>
</evidence>
<accession>A0AAN8I8R9</accession>
<gene>
    <name evidence="3" type="ORF">GCK32_010330</name>
</gene>
<feature type="compositionally biased region" description="Low complexity" evidence="1">
    <location>
        <begin position="205"/>
        <end position="215"/>
    </location>
</feature>
<feature type="transmembrane region" description="Helical" evidence="2">
    <location>
        <begin position="128"/>
        <end position="147"/>
    </location>
</feature>
<feature type="non-terminal residue" evidence="3">
    <location>
        <position position="224"/>
    </location>
</feature>